<dbReference type="Gene3D" id="2.40.30.10">
    <property type="entry name" value="Translation factors"/>
    <property type="match status" value="1"/>
</dbReference>
<dbReference type="NCBIfam" id="TIGR01393">
    <property type="entry name" value="lepA"/>
    <property type="match status" value="1"/>
</dbReference>
<feature type="binding site" evidence="10">
    <location>
        <begin position="101"/>
        <end position="108"/>
    </location>
    <ligand>
        <name>GTP</name>
        <dbReference type="ChEBI" id="CHEBI:37565"/>
    </ligand>
</feature>
<evidence type="ECO:0000256" key="3">
    <source>
        <dbReference type="ARBA" id="ARBA00022741"/>
    </source>
</evidence>
<dbReference type="FunFam" id="3.40.50.300:FF:000078">
    <property type="entry name" value="Elongation factor 4"/>
    <property type="match status" value="1"/>
</dbReference>
<sequence>MILSKCRPLIRNFRSENRNISNPFLKSATSVSSSRLTSSLIHQSQPISKNFKPITAGNYNSILSKRAFASKPIQVIRDSNEENLDLTSYTIDSIRNFSIIAHIDHGKSTLADRLLEFTGTISSENKNMQVLDKLQVERERGITVKAQSASMFYSYKGKNYLLNLIDTPGHVDFSYEVSRSLAACQGTILLVDAAQGIQAQTVANFYLAFSQDLKIVPVLNKVDLPGAEPEKVEEQMRNAFDLDENHILRISAKSGLNVEKVLQTVIDDIPAPTGDIKLPLKALLFDSWYDTYAGVICLISVVDGNIKKGDKIVSAHTGEKYEVNQVGIMYPEMKKTNALNAGQVGYVVCNMKSILEAHVGDTFYWQKNPVASLPGFKQPKPMVFAGLFPSDTIDFEKLQEAIDQLTLNDSSVSVNKENSNALGQGWRLGFLGTLHMDVFRQRLENEYEVSVILSHPTVPYKIITKDGAEKIVKSPADFPNKVKLGYDLESLLEPFVNATIIVPNEYVGAILKLCSFHRGVLNTHTYIDETRVMISVRLPSSEIVTDFYDKLKSHSSGFASLDYEEAGYEEADLVKMEVLLNTEPVDALATIVHRSRVETDGRDIAKKLKDLIKR</sequence>
<evidence type="ECO:0000313" key="12">
    <source>
        <dbReference type="EMBL" id="OMJ26034.1"/>
    </source>
</evidence>
<comment type="subcellular location">
    <subcellularLocation>
        <location evidence="10">Mitochondrion inner membrane</location>
        <topology evidence="10">Peripheral membrane protein</topology>
        <orientation evidence="10">Matrix side</orientation>
    </subcellularLocation>
</comment>
<comment type="similarity">
    <text evidence="10">Belongs to the GTP-binding elongation factor family. LepA subfamily.</text>
</comment>
<evidence type="ECO:0000256" key="9">
    <source>
        <dbReference type="ARBA" id="ARBA00023136"/>
    </source>
</evidence>
<feature type="domain" description="Tr-type G" evidence="11">
    <location>
        <begin position="92"/>
        <end position="273"/>
    </location>
</feature>
<keyword evidence="5 10" id="KW-0378">Hydrolase</keyword>
<evidence type="ECO:0000256" key="8">
    <source>
        <dbReference type="ARBA" id="ARBA00023134"/>
    </source>
</evidence>
<dbReference type="GO" id="GO:0005525">
    <property type="term" value="F:GTP binding"/>
    <property type="evidence" value="ECO:0007669"/>
    <property type="project" value="UniProtKB-UniRule"/>
</dbReference>
<dbReference type="OrthoDB" id="1074at2759"/>
<feature type="binding site" evidence="10">
    <location>
        <begin position="220"/>
        <end position="223"/>
    </location>
    <ligand>
        <name>GTP</name>
        <dbReference type="ChEBI" id="CHEBI:37565"/>
    </ligand>
</feature>
<dbReference type="InterPro" id="IPR027417">
    <property type="entry name" value="P-loop_NTPase"/>
</dbReference>
<reference evidence="13" key="1">
    <citation type="submission" date="2017-01" db="EMBL/GenBank/DDBJ databases">
        <authorList>
            <person name="Wang Y."/>
            <person name="White M."/>
            <person name="Kvist S."/>
            <person name="Moncalvo J.-M."/>
        </authorList>
    </citation>
    <scope>NUCLEOTIDE SEQUENCE [LARGE SCALE GENOMIC DNA]</scope>
    <source>
        <strain evidence="13">ID-206-W2</strain>
    </source>
</reference>
<dbReference type="GO" id="GO:0005759">
    <property type="term" value="C:mitochondrial matrix"/>
    <property type="evidence" value="ECO:0007669"/>
    <property type="project" value="UniProtKB-UniRule"/>
</dbReference>
<dbReference type="CDD" id="cd01890">
    <property type="entry name" value="LepA"/>
    <property type="match status" value="1"/>
</dbReference>
<dbReference type="InterPro" id="IPR041095">
    <property type="entry name" value="EFG_II"/>
</dbReference>
<gene>
    <name evidence="12" type="ORF">AYI69_g4095</name>
</gene>
<dbReference type="Gene3D" id="3.30.70.240">
    <property type="match status" value="1"/>
</dbReference>
<evidence type="ECO:0000256" key="1">
    <source>
        <dbReference type="ARBA" id="ARBA00005454"/>
    </source>
</evidence>
<dbReference type="InterPro" id="IPR031157">
    <property type="entry name" value="G_TR_CS"/>
</dbReference>
<dbReference type="EMBL" id="LSSM01001538">
    <property type="protein sequence ID" value="OMJ26034.1"/>
    <property type="molecule type" value="Genomic_DNA"/>
</dbReference>
<keyword evidence="13" id="KW-1185">Reference proteome</keyword>
<dbReference type="SUPFAM" id="SSF50447">
    <property type="entry name" value="Translation proteins"/>
    <property type="match status" value="1"/>
</dbReference>
<dbReference type="SUPFAM" id="SSF54980">
    <property type="entry name" value="EF-G C-terminal domain-like"/>
    <property type="match status" value="2"/>
</dbReference>
<dbReference type="InterPro" id="IPR000640">
    <property type="entry name" value="EFG_V-like"/>
</dbReference>
<dbReference type="GO" id="GO:0097177">
    <property type="term" value="F:mitochondrial ribosome binding"/>
    <property type="evidence" value="ECO:0007669"/>
    <property type="project" value="TreeGrafter"/>
</dbReference>
<dbReference type="GO" id="GO:0005743">
    <property type="term" value="C:mitochondrial inner membrane"/>
    <property type="evidence" value="ECO:0007669"/>
    <property type="project" value="UniProtKB-SubCell"/>
</dbReference>
<comment type="catalytic activity">
    <reaction evidence="10">
        <text>GTP + H2O = GDP + phosphate + H(+)</text>
        <dbReference type="Rhea" id="RHEA:19669"/>
        <dbReference type="ChEBI" id="CHEBI:15377"/>
        <dbReference type="ChEBI" id="CHEBI:15378"/>
        <dbReference type="ChEBI" id="CHEBI:37565"/>
        <dbReference type="ChEBI" id="CHEBI:43474"/>
        <dbReference type="ChEBI" id="CHEBI:58189"/>
        <dbReference type="EC" id="3.6.5.n1"/>
    </reaction>
</comment>
<dbReference type="InterPro" id="IPR000795">
    <property type="entry name" value="T_Tr_GTP-bd_dom"/>
</dbReference>
<dbReference type="SMART" id="SM00838">
    <property type="entry name" value="EFG_C"/>
    <property type="match status" value="1"/>
</dbReference>
<feature type="binding site" evidence="10">
    <location>
        <begin position="166"/>
        <end position="170"/>
    </location>
    <ligand>
        <name>GTP</name>
        <dbReference type="ChEBI" id="CHEBI:37565"/>
    </ligand>
</feature>
<dbReference type="CDD" id="cd03699">
    <property type="entry name" value="EF4_II"/>
    <property type="match status" value="1"/>
</dbReference>
<dbReference type="CDD" id="cd16260">
    <property type="entry name" value="EF4_III"/>
    <property type="match status" value="1"/>
</dbReference>
<accession>A0A1R1YGN9</accession>
<dbReference type="InterPro" id="IPR005225">
    <property type="entry name" value="Small_GTP-bd"/>
</dbReference>
<comment type="similarity">
    <text evidence="1">Belongs to the TRAFAC class translation factor GTPase superfamily. Classic translation factor GTPase family. LepA subfamily.</text>
</comment>
<dbReference type="Proteomes" id="UP000187429">
    <property type="component" value="Unassembled WGS sequence"/>
</dbReference>
<evidence type="ECO:0000256" key="2">
    <source>
        <dbReference type="ARBA" id="ARBA00022475"/>
    </source>
</evidence>
<name>A0A1R1YGN9_9FUNG</name>
<dbReference type="PRINTS" id="PR00315">
    <property type="entry name" value="ELONGATNFCT"/>
</dbReference>
<dbReference type="CDD" id="cd03709">
    <property type="entry name" value="lepA_C"/>
    <property type="match status" value="1"/>
</dbReference>
<dbReference type="FunFam" id="3.30.70.240:FF:000007">
    <property type="entry name" value="Translation factor GUF1, mitochondrial"/>
    <property type="match status" value="1"/>
</dbReference>
<dbReference type="AlphaFoldDB" id="A0A1R1YGN9"/>
<dbReference type="FunFam" id="2.40.30.10:FF:000015">
    <property type="entry name" value="Translation factor GUF1, mitochondrial"/>
    <property type="match status" value="1"/>
</dbReference>
<evidence type="ECO:0000256" key="6">
    <source>
        <dbReference type="ARBA" id="ARBA00022917"/>
    </source>
</evidence>
<dbReference type="PROSITE" id="PS00301">
    <property type="entry name" value="G_TR_1"/>
    <property type="match status" value="1"/>
</dbReference>
<dbReference type="InterPro" id="IPR035654">
    <property type="entry name" value="LepA_IV"/>
</dbReference>
<evidence type="ECO:0000256" key="5">
    <source>
        <dbReference type="ARBA" id="ARBA00022801"/>
    </source>
</evidence>
<dbReference type="Pfam" id="PF14492">
    <property type="entry name" value="EFG_III"/>
    <property type="match status" value="1"/>
</dbReference>
<organism evidence="12 13">
    <name type="scientific">Smittium culicis</name>
    <dbReference type="NCBI Taxonomy" id="133412"/>
    <lineage>
        <taxon>Eukaryota</taxon>
        <taxon>Fungi</taxon>
        <taxon>Fungi incertae sedis</taxon>
        <taxon>Zoopagomycota</taxon>
        <taxon>Kickxellomycotina</taxon>
        <taxon>Harpellomycetes</taxon>
        <taxon>Harpellales</taxon>
        <taxon>Legeriomycetaceae</taxon>
        <taxon>Smittium</taxon>
    </lineage>
</organism>
<dbReference type="InterPro" id="IPR004161">
    <property type="entry name" value="EFTu-like_2"/>
</dbReference>
<dbReference type="InterPro" id="IPR006297">
    <property type="entry name" value="EF-4"/>
</dbReference>
<evidence type="ECO:0000256" key="4">
    <source>
        <dbReference type="ARBA" id="ARBA00022792"/>
    </source>
</evidence>
<dbReference type="GO" id="GO:0003924">
    <property type="term" value="F:GTPase activity"/>
    <property type="evidence" value="ECO:0007669"/>
    <property type="project" value="UniProtKB-UniRule"/>
</dbReference>
<keyword evidence="4 10" id="KW-0999">Mitochondrion inner membrane</keyword>
<comment type="caution">
    <text evidence="12">The sequence shown here is derived from an EMBL/GenBank/DDBJ whole genome shotgun (WGS) entry which is preliminary data.</text>
</comment>
<keyword evidence="6 10" id="KW-0648">Protein biosynthesis</keyword>
<dbReference type="InterPro" id="IPR035647">
    <property type="entry name" value="EFG_III/V"/>
</dbReference>
<dbReference type="Pfam" id="PF03144">
    <property type="entry name" value="GTP_EFTU_D2"/>
    <property type="match status" value="1"/>
</dbReference>
<evidence type="ECO:0000313" key="13">
    <source>
        <dbReference type="Proteomes" id="UP000187429"/>
    </source>
</evidence>
<keyword evidence="8 10" id="KW-0342">GTP-binding</keyword>
<dbReference type="FunFam" id="3.30.70.870:FF:000004">
    <property type="entry name" value="Translation factor GUF1, mitochondrial"/>
    <property type="match status" value="1"/>
</dbReference>
<dbReference type="PROSITE" id="PS51722">
    <property type="entry name" value="G_TR_2"/>
    <property type="match status" value="1"/>
</dbReference>
<dbReference type="Pfam" id="PF00679">
    <property type="entry name" value="EFG_C"/>
    <property type="match status" value="1"/>
</dbReference>
<dbReference type="SUPFAM" id="SSF52540">
    <property type="entry name" value="P-loop containing nucleoside triphosphate hydrolases"/>
    <property type="match status" value="1"/>
</dbReference>
<dbReference type="Pfam" id="PF00009">
    <property type="entry name" value="GTP_EFTU"/>
    <property type="match status" value="1"/>
</dbReference>
<dbReference type="Gene3D" id="3.40.50.300">
    <property type="entry name" value="P-loop containing nucleotide triphosphate hydrolases"/>
    <property type="match status" value="1"/>
</dbReference>
<dbReference type="PANTHER" id="PTHR43512">
    <property type="entry name" value="TRANSLATION FACTOR GUF1-RELATED"/>
    <property type="match status" value="1"/>
</dbReference>
<dbReference type="HAMAP" id="MF_00071">
    <property type="entry name" value="LepA"/>
    <property type="match status" value="1"/>
</dbReference>
<evidence type="ECO:0000256" key="10">
    <source>
        <dbReference type="HAMAP-Rule" id="MF_03137"/>
    </source>
</evidence>
<dbReference type="NCBIfam" id="TIGR00231">
    <property type="entry name" value="small_GTP"/>
    <property type="match status" value="1"/>
</dbReference>
<dbReference type="PANTHER" id="PTHR43512:SF7">
    <property type="entry name" value="TRANSLATION FACTOR GUF1, MITOCHONDRIAL"/>
    <property type="match status" value="1"/>
</dbReference>
<dbReference type="Gene3D" id="3.30.70.2570">
    <property type="entry name" value="Elongation factor 4, C-terminal domain"/>
    <property type="match status" value="1"/>
</dbReference>
<keyword evidence="3 10" id="KW-0547">Nucleotide-binding</keyword>
<keyword evidence="2" id="KW-1003">Cell membrane</keyword>
<dbReference type="GO" id="GO:0006412">
    <property type="term" value="P:translation"/>
    <property type="evidence" value="ECO:0007669"/>
    <property type="project" value="UniProtKB-KW"/>
</dbReference>
<protein>
    <submittedName>
        <fullName evidence="12">Translation factor Guf1, mitochondrial</fullName>
    </submittedName>
</protein>
<evidence type="ECO:0000259" key="11">
    <source>
        <dbReference type="PROSITE" id="PS51722"/>
    </source>
</evidence>
<keyword evidence="9 10" id="KW-0472">Membrane</keyword>
<proteinExistence type="inferred from homology"/>
<dbReference type="InterPro" id="IPR009000">
    <property type="entry name" value="Transl_B-barrel_sf"/>
</dbReference>
<evidence type="ECO:0000256" key="7">
    <source>
        <dbReference type="ARBA" id="ARBA00023128"/>
    </source>
</evidence>
<dbReference type="Gene3D" id="3.30.70.870">
    <property type="entry name" value="Elongation Factor G (Translational Gtpase), domain 3"/>
    <property type="match status" value="1"/>
</dbReference>
<comment type="function">
    <text evidence="10">Promotes mitochondrial protein synthesis. May act as a fidelity factor of the translation reaction, by catalyzing a one-codon backward translocation of tRNAs on improperly translocated ribosomes. Binds to mitochondrial ribosomes in a GTP-dependent manner.</text>
</comment>
<dbReference type="GO" id="GO:0045727">
    <property type="term" value="P:positive regulation of translation"/>
    <property type="evidence" value="ECO:0007669"/>
    <property type="project" value="UniProtKB-UniRule"/>
</dbReference>
<dbReference type="InterPro" id="IPR038363">
    <property type="entry name" value="LepA_C_sf"/>
</dbReference>
<keyword evidence="7 10" id="KW-0496">Mitochondrion</keyword>